<dbReference type="EMBL" id="WIND01000025">
    <property type="protein sequence ID" value="MSU91759.1"/>
    <property type="molecule type" value="Genomic_DNA"/>
</dbReference>
<dbReference type="PANTHER" id="PTHR11693">
    <property type="entry name" value="ATP SYNTHASE GAMMA CHAIN"/>
    <property type="match status" value="1"/>
</dbReference>
<gene>
    <name evidence="10" type="ORF">GE300_19455</name>
</gene>
<keyword evidence="4" id="KW-0813">Transport</keyword>
<dbReference type="PRINTS" id="PR00126">
    <property type="entry name" value="ATPASEGAMMA"/>
</dbReference>
<comment type="similarity">
    <text evidence="3">Belongs to the ATPase gamma chain family.</text>
</comment>
<evidence type="ECO:0000256" key="5">
    <source>
        <dbReference type="ARBA" id="ARBA00022781"/>
    </source>
</evidence>
<evidence type="ECO:0000313" key="11">
    <source>
        <dbReference type="Proteomes" id="UP000474957"/>
    </source>
</evidence>
<protein>
    <submittedName>
        <fullName evidence="10">ATPase</fullName>
    </submittedName>
</protein>
<evidence type="ECO:0000256" key="6">
    <source>
        <dbReference type="ARBA" id="ARBA00023065"/>
    </source>
</evidence>
<evidence type="ECO:0000256" key="9">
    <source>
        <dbReference type="ARBA" id="ARBA00023310"/>
    </source>
</evidence>
<comment type="function">
    <text evidence="1">Produces ATP from ADP in the presence of a proton gradient across the membrane. The gamma chain is believed to be important in regulating ATPase activity and the flow of protons through the CF(0) complex.</text>
</comment>
<keyword evidence="7" id="KW-0472">Membrane</keyword>
<keyword evidence="9" id="KW-0066">ATP synthesis</keyword>
<dbReference type="PANTHER" id="PTHR11693:SF22">
    <property type="entry name" value="ATP SYNTHASE SUBUNIT GAMMA, MITOCHONDRIAL"/>
    <property type="match status" value="1"/>
</dbReference>
<evidence type="ECO:0000313" key="10">
    <source>
        <dbReference type="EMBL" id="MSU91759.1"/>
    </source>
</evidence>
<evidence type="ECO:0000256" key="4">
    <source>
        <dbReference type="ARBA" id="ARBA00022448"/>
    </source>
</evidence>
<evidence type="ECO:0000256" key="7">
    <source>
        <dbReference type="ARBA" id="ARBA00023136"/>
    </source>
</evidence>
<dbReference type="Proteomes" id="UP000474957">
    <property type="component" value="Unassembled WGS sequence"/>
</dbReference>
<dbReference type="InterPro" id="IPR000131">
    <property type="entry name" value="ATP_synth_F1_gsu"/>
</dbReference>
<dbReference type="GO" id="GO:0045259">
    <property type="term" value="C:proton-transporting ATP synthase complex"/>
    <property type="evidence" value="ECO:0007669"/>
    <property type="project" value="UniProtKB-KW"/>
</dbReference>
<dbReference type="RefSeq" id="WP_154449190.1">
    <property type="nucleotide sequence ID" value="NZ_WIND01000025.1"/>
</dbReference>
<comment type="subcellular location">
    <subcellularLocation>
        <location evidence="2">Membrane</location>
        <topology evidence="2">Peripheral membrane protein</topology>
    </subcellularLocation>
</comment>
<keyword evidence="11" id="KW-1185">Reference proteome</keyword>
<reference evidence="10 11" key="1">
    <citation type="submission" date="2019-10" db="EMBL/GenBank/DDBJ databases">
        <title>Cognatihalovulum marinum gen. nov. sp. nov., a new member of the family Rhodobacteraceae isolated from deep seawater of the Northwest Indian Ocean.</title>
        <authorList>
            <person name="Ruan C."/>
            <person name="Wang J."/>
            <person name="Zheng X."/>
            <person name="Song L."/>
            <person name="Zhu Y."/>
            <person name="Huang Y."/>
            <person name="Lu Z."/>
            <person name="Du W."/>
            <person name="Huang L."/>
            <person name="Dai X."/>
        </authorList>
    </citation>
    <scope>NUCLEOTIDE SEQUENCE [LARGE SCALE GENOMIC DNA]</scope>
    <source>
        <strain evidence="10 11">2CG4</strain>
    </source>
</reference>
<evidence type="ECO:0000256" key="1">
    <source>
        <dbReference type="ARBA" id="ARBA00003456"/>
    </source>
</evidence>
<keyword evidence="5" id="KW-0375">Hydrogen ion transport</keyword>
<sequence>MAQTLELLAHRTGTLRSIRGIVRTMKTISAINALPYDRAARSIEAYRDTVLAGFQAFLHRHGALPAVDADGAVSVVIAFGSDHGLCGNYNELVAAEVARQTAGDRAARVICVGARMERALHDLGIPSEAALFPPVTTDGLGRLAGSLIARLDDVRRAARSGTIAVTLVFMQRAGGGQQSPVAQRLLPLDPGLISELASRPWESRSLPQFRLPADRMLAALIRSYLFASMFRAAAEALVTENAARLARMQQAEQSVDERLENLTAESRAVRQDEITTELLDVIIGFEAARDRYAGKSRKRTDPDS</sequence>
<dbReference type="InterPro" id="IPR035968">
    <property type="entry name" value="ATP_synth_F1_ATPase_gsu"/>
</dbReference>
<evidence type="ECO:0000256" key="2">
    <source>
        <dbReference type="ARBA" id="ARBA00004170"/>
    </source>
</evidence>
<dbReference type="Pfam" id="PF00231">
    <property type="entry name" value="ATP-synt"/>
    <property type="match status" value="1"/>
</dbReference>
<dbReference type="CDD" id="cd12151">
    <property type="entry name" value="F1-ATPase_gamma"/>
    <property type="match status" value="1"/>
</dbReference>
<dbReference type="Gene3D" id="3.40.1380.10">
    <property type="match status" value="1"/>
</dbReference>
<name>A0A6L5Z600_9RHOB</name>
<dbReference type="SUPFAM" id="SSF52943">
    <property type="entry name" value="ATP synthase (F1-ATPase), gamma subunit"/>
    <property type="match status" value="1"/>
</dbReference>
<dbReference type="AlphaFoldDB" id="A0A6L5Z600"/>
<evidence type="ECO:0000256" key="3">
    <source>
        <dbReference type="ARBA" id="ARBA00007681"/>
    </source>
</evidence>
<accession>A0A6L5Z600</accession>
<proteinExistence type="inferred from homology"/>
<evidence type="ECO:0000256" key="8">
    <source>
        <dbReference type="ARBA" id="ARBA00023196"/>
    </source>
</evidence>
<keyword evidence="8" id="KW-0139">CF(1)</keyword>
<dbReference type="Gene3D" id="1.10.287.80">
    <property type="entry name" value="ATP synthase, gamma subunit, helix hairpin domain"/>
    <property type="match status" value="1"/>
</dbReference>
<comment type="caution">
    <text evidence="10">The sequence shown here is derived from an EMBL/GenBank/DDBJ whole genome shotgun (WGS) entry which is preliminary data.</text>
</comment>
<dbReference type="GO" id="GO:0046933">
    <property type="term" value="F:proton-transporting ATP synthase activity, rotational mechanism"/>
    <property type="evidence" value="ECO:0007669"/>
    <property type="project" value="InterPro"/>
</dbReference>
<organism evidence="10 11">
    <name type="scientific">Halovulum marinum</name>
    <dbReference type="NCBI Taxonomy" id="2662447"/>
    <lineage>
        <taxon>Bacteria</taxon>
        <taxon>Pseudomonadati</taxon>
        <taxon>Pseudomonadota</taxon>
        <taxon>Alphaproteobacteria</taxon>
        <taxon>Rhodobacterales</taxon>
        <taxon>Paracoccaceae</taxon>
        <taxon>Halovulum</taxon>
    </lineage>
</organism>
<keyword evidence="6" id="KW-0406">Ion transport</keyword>